<dbReference type="InterPro" id="IPR035986">
    <property type="entry name" value="PKD_dom_sf"/>
</dbReference>
<name>A0A975DKE6_9GAMM</name>
<protein>
    <recommendedName>
        <fullName evidence="3">PKD domain-containing protein</fullName>
    </recommendedName>
</protein>
<evidence type="ECO:0008006" key="3">
    <source>
        <dbReference type="Google" id="ProtNLM"/>
    </source>
</evidence>
<gene>
    <name evidence="1" type="ORF">J5O05_20990</name>
</gene>
<dbReference type="RefSeq" id="WP_208844878.1">
    <property type="nucleotide sequence ID" value="NZ_CP072135.1"/>
</dbReference>
<evidence type="ECO:0000313" key="2">
    <source>
        <dbReference type="Proteomes" id="UP000664904"/>
    </source>
</evidence>
<keyword evidence="1" id="KW-0614">Plasmid</keyword>
<dbReference type="SUPFAM" id="SSF49299">
    <property type="entry name" value="PKD domain"/>
    <property type="match status" value="1"/>
</dbReference>
<organism evidence="1 2">
    <name type="scientific">Pseudoalteromonas xiamenensis</name>
    <dbReference type="NCBI Taxonomy" id="882626"/>
    <lineage>
        <taxon>Bacteria</taxon>
        <taxon>Pseudomonadati</taxon>
        <taxon>Pseudomonadota</taxon>
        <taxon>Gammaproteobacteria</taxon>
        <taxon>Alteromonadales</taxon>
        <taxon>Pseudoalteromonadaceae</taxon>
        <taxon>Pseudoalteromonas</taxon>
    </lineage>
</organism>
<dbReference type="Gene3D" id="2.60.40.10">
    <property type="entry name" value="Immunoglobulins"/>
    <property type="match status" value="1"/>
</dbReference>
<dbReference type="KEGG" id="pxi:J5O05_20990"/>
<accession>A0A975DKE6</accession>
<reference evidence="1" key="1">
    <citation type="submission" date="2021-03" db="EMBL/GenBank/DDBJ databases">
        <title>Complete Genome of Pseudoalteromonas xiamenensis STKMTI.2, a new potential marine bacterium producing anti-Vibrio compounds.</title>
        <authorList>
            <person name="Handayani D.P."/>
            <person name="Isnansetyo A."/>
            <person name="Istiqomah I."/>
            <person name="Jumina J."/>
        </authorList>
    </citation>
    <scope>NUCLEOTIDE SEQUENCE</scope>
    <source>
        <strain evidence="1">STKMTI.2</strain>
        <plasmid evidence="1">unnamed5</plasmid>
    </source>
</reference>
<dbReference type="AlphaFoldDB" id="A0A975DKE6"/>
<sequence length="181" mass="20227">MAVPVECKNVVTSIPIYSGFASCEVRNNDKSTTIQAYYPDTTNSFVILTQELTLGGETKVFSCNARLDQTGTRESSHTVCKYKPVAGISVSPRPDDFHIVSSARDYDGSIANYTWKVNGSFKSNVASFTLPQIQSIYRNGKWYSQYFIELEVTDNDGYKDSHSISITELNDECRTAACRNR</sequence>
<geneLocation type="plasmid" evidence="1 2">
    <name>unnamed5</name>
</geneLocation>
<dbReference type="InterPro" id="IPR013783">
    <property type="entry name" value="Ig-like_fold"/>
</dbReference>
<keyword evidence="2" id="KW-1185">Reference proteome</keyword>
<dbReference type="EMBL" id="CP072135">
    <property type="protein sequence ID" value="QTH73259.1"/>
    <property type="molecule type" value="Genomic_DNA"/>
</dbReference>
<proteinExistence type="predicted"/>
<evidence type="ECO:0000313" key="1">
    <source>
        <dbReference type="EMBL" id="QTH73259.1"/>
    </source>
</evidence>
<dbReference type="Proteomes" id="UP000664904">
    <property type="component" value="Plasmid unnamed5"/>
</dbReference>